<dbReference type="RefSeq" id="WP_370538896.1">
    <property type="nucleotide sequence ID" value="NZ_CP030139.2"/>
</dbReference>
<dbReference type="Pfam" id="PF00583">
    <property type="entry name" value="Acetyltransf_1"/>
    <property type="match status" value="1"/>
</dbReference>
<dbReference type="PROSITE" id="PS51186">
    <property type="entry name" value="GNAT"/>
    <property type="match status" value="1"/>
</dbReference>
<dbReference type="Gene3D" id="3.40.630.30">
    <property type="match status" value="1"/>
</dbReference>
<dbReference type="InterPro" id="IPR000182">
    <property type="entry name" value="GNAT_dom"/>
</dbReference>
<protein>
    <submittedName>
        <fullName evidence="2">GNAT family N-acetyltransferase</fullName>
    </submittedName>
</protein>
<dbReference type="PANTHER" id="PTHR43072:SF60">
    <property type="entry name" value="L-2,4-DIAMINOBUTYRIC ACID ACETYLTRANSFERASE"/>
    <property type="match status" value="1"/>
</dbReference>
<accession>A0AAN1QN88</accession>
<dbReference type="Proteomes" id="UP000267249">
    <property type="component" value="Chromosome"/>
</dbReference>
<proteinExistence type="predicted"/>
<dbReference type="AlphaFoldDB" id="A0AAN1QN88"/>
<dbReference type="GO" id="GO:0016747">
    <property type="term" value="F:acyltransferase activity, transferring groups other than amino-acyl groups"/>
    <property type="evidence" value="ECO:0007669"/>
    <property type="project" value="InterPro"/>
</dbReference>
<gene>
    <name evidence="2" type="ORF">DOP62_05865</name>
</gene>
<dbReference type="CDD" id="cd04301">
    <property type="entry name" value="NAT_SF"/>
    <property type="match status" value="1"/>
</dbReference>
<reference evidence="2 3" key="1">
    <citation type="journal article" date="2018" name="Sci. Rep.">
        <title>Genome Features and Biochemical Characteristics of a Robust, Fast Growing and Naturally Transformable Cyanobacterium Synechococcus elongatus PCC 11801 Isolated from India.</title>
        <authorList>
            <person name="Jaiswal D."/>
            <person name="Sengupta A."/>
            <person name="Sohoni S."/>
            <person name="Sengupta S."/>
            <person name="Phadnavis A.G."/>
            <person name="Pakrasi H.B."/>
            <person name="Wangikar P.P."/>
        </authorList>
    </citation>
    <scope>NUCLEOTIDE SEQUENCE [LARGE SCALE GENOMIC DNA]</scope>
    <source>
        <strain evidence="2 3">PCC 11801</strain>
    </source>
</reference>
<dbReference type="InterPro" id="IPR016181">
    <property type="entry name" value="Acyl_CoA_acyltransferase"/>
</dbReference>
<sequence>MLIGEMTNPVSFALNRPGYLAKLLNLEDAGVLQRLYEQCTEFALLTDGQPPALTAAREEFDVVPGGKTTQDKYIFGLFAPQDDLIGMIESIRYYPDDQTWWLGLMMLSPEHRGQGLGKEFYRAFENWVAEQGLKQMSLSVIEANDPGLQFWKGLGFEMLRKTEPRQFGNKTHAVYVMSRAVATTA</sequence>
<evidence type="ECO:0000313" key="2">
    <source>
        <dbReference type="EMBL" id="AZB72309.2"/>
    </source>
</evidence>
<organism evidence="2 3">
    <name type="scientific">Synechococcus elongatus PCC 11801</name>
    <dbReference type="NCBI Taxonomy" id="2219813"/>
    <lineage>
        <taxon>Bacteria</taxon>
        <taxon>Bacillati</taxon>
        <taxon>Cyanobacteriota</taxon>
        <taxon>Cyanophyceae</taxon>
        <taxon>Synechococcales</taxon>
        <taxon>Synechococcaceae</taxon>
        <taxon>Synechococcus</taxon>
    </lineage>
</organism>
<dbReference type="EMBL" id="CP030139">
    <property type="protein sequence ID" value="AZB72309.2"/>
    <property type="molecule type" value="Genomic_DNA"/>
</dbReference>
<name>A0AAN1QN88_SYNEL</name>
<evidence type="ECO:0000313" key="3">
    <source>
        <dbReference type="Proteomes" id="UP000267249"/>
    </source>
</evidence>
<dbReference type="SUPFAM" id="SSF55729">
    <property type="entry name" value="Acyl-CoA N-acyltransferases (Nat)"/>
    <property type="match status" value="1"/>
</dbReference>
<dbReference type="PANTHER" id="PTHR43072">
    <property type="entry name" value="N-ACETYLTRANSFERASE"/>
    <property type="match status" value="1"/>
</dbReference>
<feature type="domain" description="N-acetyltransferase" evidence="1">
    <location>
        <begin position="19"/>
        <end position="182"/>
    </location>
</feature>
<evidence type="ECO:0000259" key="1">
    <source>
        <dbReference type="PROSITE" id="PS51186"/>
    </source>
</evidence>